<evidence type="ECO:0000313" key="7">
    <source>
        <dbReference type="EMBL" id="MDA2805601.1"/>
    </source>
</evidence>
<comment type="subcellular location">
    <subcellularLocation>
        <location evidence="1">Endomembrane system</location>
        <topology evidence="1">Multi-pass membrane protein</topology>
    </subcellularLocation>
</comment>
<evidence type="ECO:0000256" key="2">
    <source>
        <dbReference type="ARBA" id="ARBA00022692"/>
    </source>
</evidence>
<evidence type="ECO:0000256" key="4">
    <source>
        <dbReference type="ARBA" id="ARBA00023136"/>
    </source>
</evidence>
<reference evidence="7" key="1">
    <citation type="submission" date="2023-01" db="EMBL/GenBank/DDBJ databases">
        <title>Draft genome sequence of Nocardiopsis sp. LSu2-4 isolated from halophytes.</title>
        <authorList>
            <person name="Duangmal K."/>
            <person name="Chantavorakit T."/>
        </authorList>
    </citation>
    <scope>NUCLEOTIDE SEQUENCE</scope>
    <source>
        <strain evidence="7">LSu2-4</strain>
    </source>
</reference>
<feature type="transmembrane region" description="Helical" evidence="5">
    <location>
        <begin position="47"/>
        <end position="69"/>
    </location>
</feature>
<organism evidence="7 8">
    <name type="scientific">Nocardiopsis suaedae</name>
    <dbReference type="NCBI Taxonomy" id="3018444"/>
    <lineage>
        <taxon>Bacteria</taxon>
        <taxon>Bacillati</taxon>
        <taxon>Actinomycetota</taxon>
        <taxon>Actinomycetes</taxon>
        <taxon>Streptosporangiales</taxon>
        <taxon>Nocardiopsidaceae</taxon>
        <taxon>Nocardiopsis</taxon>
    </lineage>
</organism>
<accession>A0ABT4TLM3</accession>
<proteinExistence type="predicted"/>
<evidence type="ECO:0000256" key="5">
    <source>
        <dbReference type="SAM" id="Phobius"/>
    </source>
</evidence>
<comment type="caution">
    <text evidence="7">The sequence shown here is derived from an EMBL/GenBank/DDBJ whole genome shotgun (WGS) entry which is preliminary data.</text>
</comment>
<keyword evidence="2 5" id="KW-0812">Transmembrane</keyword>
<evidence type="ECO:0000256" key="3">
    <source>
        <dbReference type="ARBA" id="ARBA00022989"/>
    </source>
</evidence>
<dbReference type="Proteomes" id="UP001165685">
    <property type="component" value="Unassembled WGS sequence"/>
</dbReference>
<keyword evidence="4 5" id="KW-0472">Membrane</keyword>
<evidence type="ECO:0000256" key="1">
    <source>
        <dbReference type="ARBA" id="ARBA00004127"/>
    </source>
</evidence>
<name>A0ABT4TLM3_9ACTN</name>
<evidence type="ECO:0000313" key="8">
    <source>
        <dbReference type="Proteomes" id="UP001165685"/>
    </source>
</evidence>
<dbReference type="EMBL" id="JAQFWP010000023">
    <property type="protein sequence ID" value="MDA2805601.1"/>
    <property type="molecule type" value="Genomic_DNA"/>
</dbReference>
<sequence>MRRSNRAAAGAAAWQVVHEGIEPGKPTLWARAGAVPRMLGARMTGRYTGMAVSRVLMFAAALVYVVSPVDLVPELFIPLFGLADDAFVAVWLAAGLMGETERFLEWERQEGHEYVQGRVVG</sequence>
<keyword evidence="3 5" id="KW-1133">Transmembrane helix</keyword>
<gene>
    <name evidence="7" type="ORF">O4U47_13865</name>
</gene>
<feature type="transmembrane region" description="Helical" evidence="5">
    <location>
        <begin position="75"/>
        <end position="98"/>
    </location>
</feature>
<dbReference type="Pfam" id="PF06803">
    <property type="entry name" value="DUF1232"/>
    <property type="match status" value="1"/>
</dbReference>
<evidence type="ECO:0000259" key="6">
    <source>
        <dbReference type="Pfam" id="PF06803"/>
    </source>
</evidence>
<feature type="domain" description="DUF1232" evidence="6">
    <location>
        <begin position="55"/>
        <end position="91"/>
    </location>
</feature>
<dbReference type="InterPro" id="IPR010652">
    <property type="entry name" value="DUF1232"/>
</dbReference>
<protein>
    <submittedName>
        <fullName evidence="7">YkvA family protein</fullName>
    </submittedName>
</protein>
<keyword evidence="8" id="KW-1185">Reference proteome</keyword>
<dbReference type="RefSeq" id="WP_270678256.1">
    <property type="nucleotide sequence ID" value="NZ_JAQFWP010000023.1"/>
</dbReference>